<dbReference type="InterPro" id="IPR013087">
    <property type="entry name" value="Znf_C2H2_type"/>
</dbReference>
<name>A0AAW0I4A9_MYOGA</name>
<proteinExistence type="predicted"/>
<evidence type="ECO:0000256" key="5">
    <source>
        <dbReference type="ARBA" id="ARBA00023242"/>
    </source>
</evidence>
<gene>
    <name evidence="8" type="ORF">U0070_025665</name>
</gene>
<feature type="non-terminal residue" evidence="8">
    <location>
        <position position="137"/>
    </location>
</feature>
<keyword evidence="4" id="KW-0862">Zinc</keyword>
<organism evidence="8 9">
    <name type="scientific">Myodes glareolus</name>
    <name type="common">Bank vole</name>
    <name type="synonym">Clethrionomys glareolus</name>
    <dbReference type="NCBI Taxonomy" id="447135"/>
    <lineage>
        <taxon>Eukaryota</taxon>
        <taxon>Metazoa</taxon>
        <taxon>Chordata</taxon>
        <taxon>Craniata</taxon>
        <taxon>Vertebrata</taxon>
        <taxon>Euteleostomi</taxon>
        <taxon>Mammalia</taxon>
        <taxon>Eutheria</taxon>
        <taxon>Euarchontoglires</taxon>
        <taxon>Glires</taxon>
        <taxon>Rodentia</taxon>
        <taxon>Myomorpha</taxon>
        <taxon>Muroidea</taxon>
        <taxon>Cricetidae</taxon>
        <taxon>Arvicolinae</taxon>
        <taxon>Myodes</taxon>
    </lineage>
</organism>
<dbReference type="PROSITE" id="PS50157">
    <property type="entry name" value="ZINC_FINGER_C2H2_2"/>
    <property type="match status" value="1"/>
</dbReference>
<dbReference type="Gene3D" id="3.30.160.60">
    <property type="entry name" value="Classic Zinc Finger"/>
    <property type="match status" value="1"/>
</dbReference>
<keyword evidence="5" id="KW-0539">Nucleus</keyword>
<reference evidence="8 9" key="1">
    <citation type="journal article" date="2023" name="bioRxiv">
        <title>Conserved and derived expression patterns and positive selection on dental genes reveal complex evolutionary context of ever-growing rodent molars.</title>
        <authorList>
            <person name="Calamari Z.T."/>
            <person name="Song A."/>
            <person name="Cohen E."/>
            <person name="Akter M."/>
            <person name="Roy R.D."/>
            <person name="Hallikas O."/>
            <person name="Christensen M.M."/>
            <person name="Li P."/>
            <person name="Marangoni P."/>
            <person name="Jernvall J."/>
            <person name="Klein O.D."/>
        </authorList>
    </citation>
    <scope>NUCLEOTIDE SEQUENCE [LARGE SCALE GENOMIC DNA]</scope>
    <source>
        <strain evidence="8">V071</strain>
    </source>
</reference>
<dbReference type="FunFam" id="3.30.160.60:FF:000575">
    <property type="entry name" value="Zinc finger protein OZF"/>
    <property type="match status" value="1"/>
</dbReference>
<evidence type="ECO:0000256" key="4">
    <source>
        <dbReference type="ARBA" id="ARBA00022833"/>
    </source>
</evidence>
<dbReference type="GO" id="GO:0008270">
    <property type="term" value="F:zinc ion binding"/>
    <property type="evidence" value="ECO:0007669"/>
    <property type="project" value="UniProtKB-KW"/>
</dbReference>
<sequence>MPLLTHQTQTDMKACTLEKNLANLKTIKDSKLQRKNTGRENMMTIWALHIVLYSKQSLTCVGTTPVWEVYQYHLKSRCTAADKCYCKETLQVSHYRHHSVEKPYKCNECDRSFPHDLSLRRHQKNHILEKLHKCKER</sequence>
<dbReference type="PROSITE" id="PS00028">
    <property type="entry name" value="ZINC_FINGER_C2H2_1"/>
    <property type="match status" value="1"/>
</dbReference>
<evidence type="ECO:0000256" key="1">
    <source>
        <dbReference type="ARBA" id="ARBA00022723"/>
    </source>
</evidence>
<evidence type="ECO:0000256" key="6">
    <source>
        <dbReference type="PROSITE-ProRule" id="PRU00042"/>
    </source>
</evidence>
<keyword evidence="1" id="KW-0479">Metal-binding</keyword>
<evidence type="ECO:0000259" key="7">
    <source>
        <dbReference type="PROSITE" id="PS50157"/>
    </source>
</evidence>
<keyword evidence="9" id="KW-1185">Reference proteome</keyword>
<accession>A0AAW0I4A9</accession>
<feature type="domain" description="C2H2-type" evidence="7">
    <location>
        <begin position="104"/>
        <end position="131"/>
    </location>
</feature>
<dbReference type="AlphaFoldDB" id="A0AAW0I4A9"/>
<dbReference type="PANTHER" id="PTHR24377">
    <property type="entry name" value="IP01015P-RELATED"/>
    <property type="match status" value="1"/>
</dbReference>
<comment type="caution">
    <text evidence="8">The sequence shown here is derived from an EMBL/GenBank/DDBJ whole genome shotgun (WGS) entry which is preliminary data.</text>
</comment>
<evidence type="ECO:0000313" key="8">
    <source>
        <dbReference type="EMBL" id="KAK7809256.1"/>
    </source>
</evidence>
<dbReference type="EMBL" id="JBBHLL010000218">
    <property type="protein sequence ID" value="KAK7809256.1"/>
    <property type="molecule type" value="Genomic_DNA"/>
</dbReference>
<dbReference type="InterPro" id="IPR050826">
    <property type="entry name" value="Krueppel_C2H2_ZnFinger"/>
</dbReference>
<evidence type="ECO:0000256" key="3">
    <source>
        <dbReference type="ARBA" id="ARBA00022771"/>
    </source>
</evidence>
<protein>
    <recommendedName>
        <fullName evidence="7">C2H2-type domain-containing protein</fullName>
    </recommendedName>
</protein>
<keyword evidence="3 6" id="KW-0863">Zinc-finger</keyword>
<dbReference type="Proteomes" id="UP001488838">
    <property type="component" value="Unassembled WGS sequence"/>
</dbReference>
<dbReference type="InterPro" id="IPR036236">
    <property type="entry name" value="Znf_C2H2_sf"/>
</dbReference>
<dbReference type="SUPFAM" id="SSF57667">
    <property type="entry name" value="beta-beta-alpha zinc fingers"/>
    <property type="match status" value="1"/>
</dbReference>
<evidence type="ECO:0000256" key="2">
    <source>
        <dbReference type="ARBA" id="ARBA00022737"/>
    </source>
</evidence>
<evidence type="ECO:0000313" key="9">
    <source>
        <dbReference type="Proteomes" id="UP001488838"/>
    </source>
</evidence>
<dbReference type="SMART" id="SM00355">
    <property type="entry name" value="ZnF_C2H2"/>
    <property type="match status" value="1"/>
</dbReference>
<keyword evidence="2" id="KW-0677">Repeat</keyword>